<dbReference type="Gene3D" id="3.20.20.80">
    <property type="entry name" value="Glycosidases"/>
    <property type="match status" value="1"/>
</dbReference>
<dbReference type="InterPro" id="IPR017853">
    <property type="entry name" value="GH"/>
</dbReference>
<comment type="caution">
    <text evidence="7">The sequence shown here is derived from an EMBL/GenBank/DDBJ whole genome shotgun (WGS) entry which is preliminary data.</text>
</comment>
<evidence type="ECO:0000256" key="3">
    <source>
        <dbReference type="ARBA" id="ARBA00012556"/>
    </source>
</evidence>
<proteinExistence type="inferred from homology"/>
<sequence>MRDFIRGADMSSLPELEYHGGLLLADGIPCDGLALLQQVGVNAVRIKVWNEPGSPDHFPSNQTGPQGFNSPEQALLLAQRASAAGLQVMLDFHYSDGWADPAKQFMPHAWQGLTLPQVCDALYQFTTDLLRDMLHAGVNLHWVQVGNEISHGMVWPHGFLPGNWPALAALLRAGVAAVRSAAPTAQVVLHLDAGCDQDLYQRWFDQAAALEVAWDAIGLSFYPCWHGALSDLAANLDQLATRYACPLLVVETAYPRQLHPRRNAQWLLQHTGSEPYPATPEGQAQFLAALGQVVRAVPGGLGQGIFYWEPALLPLPDGSRGVWQNATLFADDGTALPGLSMLGRL</sequence>
<keyword evidence="4 6" id="KW-0378">Hydrolase</keyword>
<dbReference type="InterPro" id="IPR011683">
    <property type="entry name" value="Glyco_hydro_53"/>
</dbReference>
<dbReference type="Proteomes" id="UP001595692">
    <property type="component" value="Unassembled WGS sequence"/>
</dbReference>
<comment type="similarity">
    <text evidence="2 6">Belongs to the glycosyl hydrolase 53 family.</text>
</comment>
<keyword evidence="5 6" id="KW-0326">Glycosidase</keyword>
<gene>
    <name evidence="7" type="ORF">ACFOSS_00500</name>
</gene>
<organism evidence="7 8">
    <name type="scientific">Pseudaeromonas sharmana</name>
    <dbReference type="NCBI Taxonomy" id="328412"/>
    <lineage>
        <taxon>Bacteria</taxon>
        <taxon>Pseudomonadati</taxon>
        <taxon>Pseudomonadota</taxon>
        <taxon>Gammaproteobacteria</taxon>
        <taxon>Aeromonadales</taxon>
        <taxon>Aeromonadaceae</taxon>
        <taxon>Pseudaeromonas</taxon>
    </lineage>
</organism>
<dbReference type="EMBL" id="JBHSAF010000001">
    <property type="protein sequence ID" value="MFC3911946.1"/>
    <property type="molecule type" value="Genomic_DNA"/>
</dbReference>
<evidence type="ECO:0000256" key="4">
    <source>
        <dbReference type="ARBA" id="ARBA00022801"/>
    </source>
</evidence>
<dbReference type="RefSeq" id="WP_377149803.1">
    <property type="nucleotide sequence ID" value="NZ_JBHSAF010000001.1"/>
</dbReference>
<name>A0ABV8CJB5_9GAMM</name>
<dbReference type="PANTHER" id="PTHR34983:SF1">
    <property type="entry name" value="ARABINOGALACTAN ENDO-BETA-1,4-GALACTANASE A"/>
    <property type="match status" value="1"/>
</dbReference>
<keyword evidence="8" id="KW-1185">Reference proteome</keyword>
<evidence type="ECO:0000256" key="6">
    <source>
        <dbReference type="RuleBase" id="RU361192"/>
    </source>
</evidence>
<dbReference type="Pfam" id="PF07745">
    <property type="entry name" value="Glyco_hydro_53"/>
    <property type="match status" value="1"/>
</dbReference>
<reference evidence="8" key="1">
    <citation type="journal article" date="2019" name="Int. J. Syst. Evol. Microbiol.">
        <title>The Global Catalogue of Microorganisms (GCM) 10K type strain sequencing project: providing services to taxonomists for standard genome sequencing and annotation.</title>
        <authorList>
            <consortium name="The Broad Institute Genomics Platform"/>
            <consortium name="The Broad Institute Genome Sequencing Center for Infectious Disease"/>
            <person name="Wu L."/>
            <person name="Ma J."/>
        </authorList>
    </citation>
    <scope>NUCLEOTIDE SEQUENCE [LARGE SCALE GENOMIC DNA]</scope>
    <source>
        <strain evidence="8">CCUG 54939</strain>
    </source>
</reference>
<evidence type="ECO:0000256" key="5">
    <source>
        <dbReference type="ARBA" id="ARBA00023295"/>
    </source>
</evidence>
<evidence type="ECO:0000256" key="1">
    <source>
        <dbReference type="ARBA" id="ARBA00001695"/>
    </source>
</evidence>
<comment type="catalytic activity">
    <reaction evidence="1 6">
        <text>The enzyme specifically hydrolyzes (1-&gt;4)-beta-D-galactosidic linkages in type I arabinogalactans.</text>
        <dbReference type="EC" id="3.2.1.89"/>
    </reaction>
</comment>
<evidence type="ECO:0000256" key="2">
    <source>
        <dbReference type="ARBA" id="ARBA00010687"/>
    </source>
</evidence>
<accession>A0ABV8CJB5</accession>
<dbReference type="PANTHER" id="PTHR34983">
    <property type="entry name" value="ARABINOGALACTAN ENDO-BETA-1,4-GALACTANASE A"/>
    <property type="match status" value="1"/>
</dbReference>
<evidence type="ECO:0000313" key="7">
    <source>
        <dbReference type="EMBL" id="MFC3911946.1"/>
    </source>
</evidence>
<evidence type="ECO:0000313" key="8">
    <source>
        <dbReference type="Proteomes" id="UP001595692"/>
    </source>
</evidence>
<protein>
    <recommendedName>
        <fullName evidence="3 6">Arabinogalactan endo-beta-1,4-galactanase</fullName>
        <ecNumber evidence="3 6">3.2.1.89</ecNumber>
    </recommendedName>
</protein>
<dbReference type="EC" id="3.2.1.89" evidence="3 6"/>
<dbReference type="SUPFAM" id="SSF51445">
    <property type="entry name" value="(Trans)glycosidases"/>
    <property type="match status" value="1"/>
</dbReference>